<dbReference type="Pfam" id="PF00400">
    <property type="entry name" value="WD40"/>
    <property type="match status" value="5"/>
</dbReference>
<evidence type="ECO:0000256" key="4">
    <source>
        <dbReference type="SAM" id="MobiDB-lite"/>
    </source>
</evidence>
<evidence type="ECO:0000256" key="2">
    <source>
        <dbReference type="ARBA" id="ARBA00022737"/>
    </source>
</evidence>
<organism evidence="5 6">
    <name type="scientific">Mycena venus</name>
    <dbReference type="NCBI Taxonomy" id="2733690"/>
    <lineage>
        <taxon>Eukaryota</taxon>
        <taxon>Fungi</taxon>
        <taxon>Dikarya</taxon>
        <taxon>Basidiomycota</taxon>
        <taxon>Agaricomycotina</taxon>
        <taxon>Agaricomycetes</taxon>
        <taxon>Agaricomycetidae</taxon>
        <taxon>Agaricales</taxon>
        <taxon>Marasmiineae</taxon>
        <taxon>Mycenaceae</taxon>
        <taxon>Mycena</taxon>
    </lineage>
</organism>
<dbReference type="PANTHER" id="PTHR22847">
    <property type="entry name" value="WD40 REPEAT PROTEIN"/>
    <property type="match status" value="1"/>
</dbReference>
<feature type="repeat" description="WD" evidence="3">
    <location>
        <begin position="627"/>
        <end position="668"/>
    </location>
</feature>
<protein>
    <submittedName>
        <fullName evidence="5">WD40 repeat-like protein</fullName>
    </submittedName>
</protein>
<gene>
    <name evidence="5" type="ORF">MVEN_02378000</name>
</gene>
<keyword evidence="2" id="KW-0677">Repeat</keyword>
<dbReference type="EMBL" id="JACAZI010000030">
    <property type="protein sequence ID" value="KAF7333125.1"/>
    <property type="molecule type" value="Genomic_DNA"/>
</dbReference>
<dbReference type="SUPFAM" id="SSF50978">
    <property type="entry name" value="WD40 repeat-like"/>
    <property type="match status" value="1"/>
</dbReference>
<dbReference type="GO" id="GO:0005634">
    <property type="term" value="C:nucleus"/>
    <property type="evidence" value="ECO:0007669"/>
    <property type="project" value="TreeGrafter"/>
</dbReference>
<dbReference type="InterPro" id="IPR020472">
    <property type="entry name" value="WD40_PAC1"/>
</dbReference>
<proteinExistence type="predicted"/>
<feature type="compositionally biased region" description="Basic and acidic residues" evidence="4">
    <location>
        <begin position="51"/>
        <end position="66"/>
    </location>
</feature>
<dbReference type="PROSITE" id="PS50294">
    <property type="entry name" value="WD_REPEATS_REGION"/>
    <property type="match status" value="5"/>
</dbReference>
<dbReference type="PROSITE" id="PS50082">
    <property type="entry name" value="WD_REPEATS_2"/>
    <property type="match status" value="5"/>
</dbReference>
<feature type="repeat" description="WD" evidence="3">
    <location>
        <begin position="713"/>
        <end position="745"/>
    </location>
</feature>
<dbReference type="AlphaFoldDB" id="A0A8H6X2T7"/>
<dbReference type="PROSITE" id="PS00678">
    <property type="entry name" value="WD_REPEATS_1"/>
    <property type="match status" value="3"/>
</dbReference>
<feature type="compositionally biased region" description="Basic and acidic residues" evidence="4">
    <location>
        <begin position="26"/>
        <end position="45"/>
    </location>
</feature>
<name>A0A8H6X2T7_9AGAR</name>
<feature type="compositionally biased region" description="Polar residues" evidence="4">
    <location>
        <begin position="215"/>
        <end position="227"/>
    </location>
</feature>
<feature type="compositionally biased region" description="Basic and acidic residues" evidence="4">
    <location>
        <begin position="103"/>
        <end position="113"/>
    </location>
</feature>
<feature type="compositionally biased region" description="Acidic residues" evidence="4">
    <location>
        <begin position="114"/>
        <end position="124"/>
    </location>
</feature>
<dbReference type="OrthoDB" id="2755811at2759"/>
<reference evidence="5" key="1">
    <citation type="submission" date="2020-05" db="EMBL/GenBank/DDBJ databases">
        <title>Mycena genomes resolve the evolution of fungal bioluminescence.</title>
        <authorList>
            <person name="Tsai I.J."/>
        </authorList>
    </citation>
    <scope>NUCLEOTIDE SEQUENCE</scope>
    <source>
        <strain evidence="5">CCC161011</strain>
    </source>
</reference>
<dbReference type="Gene3D" id="2.130.10.10">
    <property type="entry name" value="YVTN repeat-like/Quinoprotein amine dehydrogenase"/>
    <property type="match status" value="3"/>
</dbReference>
<dbReference type="Proteomes" id="UP000620124">
    <property type="component" value="Unassembled WGS sequence"/>
</dbReference>
<feature type="repeat" description="WD" evidence="3">
    <location>
        <begin position="584"/>
        <end position="625"/>
    </location>
</feature>
<dbReference type="InterPro" id="IPR036322">
    <property type="entry name" value="WD40_repeat_dom_sf"/>
</dbReference>
<dbReference type="SMART" id="SM00320">
    <property type="entry name" value="WD40"/>
    <property type="match status" value="5"/>
</dbReference>
<dbReference type="PANTHER" id="PTHR22847:SF637">
    <property type="entry name" value="WD REPEAT DOMAIN 5B"/>
    <property type="match status" value="1"/>
</dbReference>
<evidence type="ECO:0000313" key="5">
    <source>
        <dbReference type="EMBL" id="KAF7333125.1"/>
    </source>
</evidence>
<evidence type="ECO:0000256" key="3">
    <source>
        <dbReference type="PROSITE-ProRule" id="PRU00221"/>
    </source>
</evidence>
<accession>A0A8H6X2T7</accession>
<keyword evidence="6" id="KW-1185">Reference proteome</keyword>
<feature type="region of interest" description="Disordered" evidence="4">
    <location>
        <begin position="103"/>
        <end position="124"/>
    </location>
</feature>
<dbReference type="GO" id="GO:1990234">
    <property type="term" value="C:transferase complex"/>
    <property type="evidence" value="ECO:0007669"/>
    <property type="project" value="UniProtKB-ARBA"/>
</dbReference>
<dbReference type="CDD" id="cd00200">
    <property type="entry name" value="WD40"/>
    <property type="match status" value="1"/>
</dbReference>
<evidence type="ECO:0000313" key="6">
    <source>
        <dbReference type="Proteomes" id="UP000620124"/>
    </source>
</evidence>
<feature type="region of interest" description="Disordered" evidence="4">
    <location>
        <begin position="1"/>
        <end position="66"/>
    </location>
</feature>
<keyword evidence="1 3" id="KW-0853">WD repeat</keyword>
<comment type="caution">
    <text evidence="5">The sequence shown here is derived from an EMBL/GenBank/DDBJ whole genome shotgun (WGS) entry which is preliminary data.</text>
</comment>
<feature type="region of interest" description="Disordered" evidence="4">
    <location>
        <begin position="169"/>
        <end position="194"/>
    </location>
</feature>
<dbReference type="InterPro" id="IPR019775">
    <property type="entry name" value="WD40_repeat_CS"/>
</dbReference>
<feature type="region of interest" description="Disordered" evidence="4">
    <location>
        <begin position="215"/>
        <end position="242"/>
    </location>
</feature>
<dbReference type="PRINTS" id="PR00320">
    <property type="entry name" value="GPROTEINBRPT"/>
</dbReference>
<feature type="repeat" description="WD" evidence="3">
    <location>
        <begin position="670"/>
        <end position="711"/>
    </location>
</feature>
<feature type="repeat" description="WD" evidence="3">
    <location>
        <begin position="551"/>
        <end position="582"/>
    </location>
</feature>
<sequence length="759" mass="81236">MADRSKRSGSSARPGNIVLTAKQKHCTPDEKAADEISKEQAKAAKEQATIEAHDAGVQRVAQKEGALRAEDDLARKNSTRLDLATAELKRKIVEKDMDVAMDAGSDHGKHFNAMDDDSDDESFQPDDEAAYQEFLAFKKKKAGKGKAKRGPKVAKSVIRTEINEAAGFTANKNSLKHKPSGSTAKVEPKKSKTAIGGLKKGWQKVLLAVTKPSKTSTPVASTRTDSISVPRGRTESMPSNVSMPSLCSVSHSTMSSVQSSVVSLPMGEFDQEESQESLAAAREMANATAKMGISLIPKDIELNVDGKVKCECKPKVTNANLPFPTNSFSADLKFWQGTFVPELMEWVATNNDPFAMNAHPDFHTVVSNLWKTYYTAYKITDVVYAQAAAAVRNWHSKFGKIGLKAIAASLDTLLTIESRAHTFLLADHDTRVSDRHPVGALPISCAAMHKTSACSSDGIKHKGKCSAHSFVAVPWATRAKAYLPGIQKLSTNKWSKIIAMSKPFINSTAQITIDDTDGDESGADSRGLIQIPNDSEDEVVEIEFWRYGAFVAFSPDGKQVVSSSADHTVRIWDVATGEALGASLEGHTGAVFSVAFSPDGKQIVSGSRDQPVRIWDVATGEAVGAPLEGHTNWVRSVAFSPDGKQIVSGSGDQTVHIWDVATREAVGAPLEGHTSSVFSVVFSPDGKQIVSGSDDHTVCIWDVATGEAVGAPLKGHTSVANSVAFSPDGKQVVSGSHDYTVRIWDPAKVKAVGVPLGGQ</sequence>
<evidence type="ECO:0000256" key="1">
    <source>
        <dbReference type="ARBA" id="ARBA00022574"/>
    </source>
</evidence>
<dbReference type="InterPro" id="IPR015943">
    <property type="entry name" value="WD40/YVTN_repeat-like_dom_sf"/>
</dbReference>
<dbReference type="InterPro" id="IPR001680">
    <property type="entry name" value="WD40_rpt"/>
</dbReference>